<name>A0ABN8D1W2_9STRA</name>
<evidence type="ECO:0000256" key="1">
    <source>
        <dbReference type="SAM" id="MobiDB-lite"/>
    </source>
</evidence>
<evidence type="ECO:0000313" key="3">
    <source>
        <dbReference type="Proteomes" id="UP001158986"/>
    </source>
</evidence>
<dbReference type="Proteomes" id="UP001158986">
    <property type="component" value="Unassembled WGS sequence"/>
</dbReference>
<feature type="region of interest" description="Disordered" evidence="1">
    <location>
        <begin position="71"/>
        <end position="94"/>
    </location>
</feature>
<feature type="compositionally biased region" description="Polar residues" evidence="1">
    <location>
        <begin position="77"/>
        <end position="94"/>
    </location>
</feature>
<protein>
    <submittedName>
        <fullName evidence="2">Uncharacterized protein</fullName>
    </submittedName>
</protein>
<proteinExistence type="predicted"/>
<comment type="caution">
    <text evidence="2">The sequence shown here is derived from an EMBL/GenBank/DDBJ whole genome shotgun (WGS) entry which is preliminary data.</text>
</comment>
<reference evidence="2 3" key="1">
    <citation type="submission" date="2021-11" db="EMBL/GenBank/DDBJ databases">
        <authorList>
            <person name="Islam A."/>
            <person name="Islam S."/>
            <person name="Flora M.S."/>
            <person name="Rahman M."/>
            <person name="Ziaur R.M."/>
            <person name="Epstein J.H."/>
            <person name="Hassan M."/>
            <person name="Klassen M."/>
            <person name="Woodard K."/>
            <person name="Webb A."/>
            <person name="Webby R.J."/>
            <person name="El Zowalaty M.E."/>
        </authorList>
    </citation>
    <scope>NUCLEOTIDE SEQUENCE [LARGE SCALE GENOMIC DNA]</scope>
    <source>
        <strain evidence="2">Pbs1</strain>
    </source>
</reference>
<organism evidence="2 3">
    <name type="scientific">Peronospora belbahrii</name>
    <dbReference type="NCBI Taxonomy" id="622444"/>
    <lineage>
        <taxon>Eukaryota</taxon>
        <taxon>Sar</taxon>
        <taxon>Stramenopiles</taxon>
        <taxon>Oomycota</taxon>
        <taxon>Peronosporomycetes</taxon>
        <taxon>Peronosporales</taxon>
        <taxon>Peronosporaceae</taxon>
        <taxon>Peronospora</taxon>
    </lineage>
</organism>
<sequence>MSRLVWICLRDEALPNFRQRSSAIANRGSIADSDIPAADNQLSYEYIQMRLCWTLLLRSVVGCFCRKPLTDDETAGLPQQRTRLQTTEVQQSFN</sequence>
<dbReference type="EMBL" id="CAKLCB010000262">
    <property type="protein sequence ID" value="CAH0518446.1"/>
    <property type="molecule type" value="Genomic_DNA"/>
</dbReference>
<evidence type="ECO:0000313" key="2">
    <source>
        <dbReference type="EMBL" id="CAH0518446.1"/>
    </source>
</evidence>
<keyword evidence="3" id="KW-1185">Reference proteome</keyword>
<gene>
    <name evidence="2" type="ORF">PBS001_LOCUS5019</name>
</gene>
<accession>A0ABN8D1W2</accession>